<proteinExistence type="predicted"/>
<protein>
    <submittedName>
        <fullName evidence="9">Uncharacterized protein</fullName>
    </submittedName>
</protein>
<dbReference type="PRINTS" id="PR00313">
    <property type="entry name" value="CABNDNGRPT"/>
</dbReference>
<dbReference type="PRINTS" id="PR01488">
    <property type="entry name" value="RTXTOXINA"/>
</dbReference>
<comment type="caution">
    <text evidence="9">The sequence shown here is derived from an EMBL/GenBank/DDBJ whole genome shotgun (WGS) entry which is preliminary data.</text>
</comment>
<evidence type="ECO:0000256" key="1">
    <source>
        <dbReference type="ARBA" id="ARBA00004370"/>
    </source>
</evidence>
<dbReference type="InterPro" id="IPR003995">
    <property type="entry name" value="RTX_toxin_determinant-A"/>
</dbReference>
<evidence type="ECO:0000313" key="10">
    <source>
        <dbReference type="Proteomes" id="UP000188879"/>
    </source>
</evidence>
<accession>A0A1V2H5N8</accession>
<dbReference type="Proteomes" id="UP000188879">
    <property type="component" value="Unassembled WGS sequence"/>
</dbReference>
<dbReference type="Pfam" id="PF00353">
    <property type="entry name" value="HemolysinCabind"/>
    <property type="match status" value="22"/>
</dbReference>
<dbReference type="GO" id="GO:0005509">
    <property type="term" value="F:calcium ion binding"/>
    <property type="evidence" value="ECO:0007669"/>
    <property type="project" value="InterPro"/>
</dbReference>
<gene>
    <name evidence="9" type="ORF">BKE38_07160</name>
</gene>
<feature type="compositionally biased region" description="Acidic residues" evidence="8">
    <location>
        <begin position="50"/>
        <end position="60"/>
    </location>
</feature>
<keyword evidence="3" id="KW-0964">Secreted</keyword>
<reference evidence="9 10" key="1">
    <citation type="submission" date="2016-10" db="EMBL/GenBank/DDBJ databases">
        <title>Draft Genome sequence of Roseomonas sp. strain M3.</title>
        <authorList>
            <person name="Subhash Y."/>
            <person name="Lee S."/>
        </authorList>
    </citation>
    <scope>NUCLEOTIDE SEQUENCE [LARGE SCALE GENOMIC DNA]</scope>
    <source>
        <strain evidence="9 10">M3</strain>
    </source>
</reference>
<sequence length="2131" mass="212232">MSGFEVVEGSENDDVVTGGATSANLTLRGNGGDDLLTGGLGSDTISGGDGNDELYGDEGDDILAGGAGNDLLEGGLGNDSLTAGAGEDTLIGGEGNDSFYGVVNGSATFVGGGMDFVSSASLDSGYDTLDYTSAGAEVSLGFGSAMSGTSVLAIEKGEDQGVDIAVQVENVVGSNGSNDVIDGRTLDELTDDVLSAPVGASMDVDVGSGTVDISFTNSAYASQFSSGVLHYDVTGFEVIEGTDNADTLTGGTSTADLTLRGHDGDDTLTGGLGNDTLEGGIGNDTIAGGAGTNTLSGGDGNDTFLGSLAGSDTINGSSGTDTLDYSGISGSSGITLELDVVDGAATVRVEKGTGNGVDTATLVEVISGTTALNDVIDGREVDNLAPISGDPGARLTVDLGSGSVQVVVSGGSGYSTQSYTVADFEEVQGTKNGDTMSGGSSTADLQLYGNDGDDSLTGGLGNDLLDGGAGNDAMSGSLGNDVISGGAGNDTLSYNNAGSAFTVEVDLISGTVSKIGTSGSFDQISDIEGIQGTSGADIFRMNADEMMIDGGAGYDEVDYTSAGTDVSFGINVVSGPTPVAAFEDADGESLGMAAHVEKITGSSGDEDTIDGRTLDALRQNGTSAVGASMNVDLGSGTVDITFTNSSYSSSVGGPLHYDVSGFEVVEGTANADTITGGTSEAELTLRGNAGDDILTGGEGDDLIEGGVGNDTINGSLGTDVVSGGDGDDTLSYESLDSGSRDIHLHVDLIEGTVRKHGYDSGTSGTIDADDTITGIEKLIATSNDDDFIMGAGAIAIDGGEGFDTVYYNEVAEAQDGITISLDGFVPGDGIAGGHTFTNIEGVVGGSGDDWIIGDVTGGEGYREGVDNRFEGGDGDDILDGGYGNDTLQGGRGNDELIGGEGNDTADFRDLDVGVEVRLDKGYAETRVTGDATPEHDDLISIEHAVGTRYNDLMIGDAAENQLYGGRGNDKLEGGAGADYLDGGRGIDTASYTNATSGVTAALSDYDSSPPGDFTIFIPEPNSINTGDAAGDTYSSIENLEGSKFADALYGNSEDNHLSGLAGKDALYGGAGDDVLEGGLDADALNGGEGSDFASYENAASAVEASLTARKNTPTTITTGNEALGDTYVSVENLRGSTFNDLLTGDANGNILQGLDGNDTLDGASGNDRLEGGAGNDWLLGGAGDDRLIGGIGNDTIDGGEGGSDTVDYRYRETGLTVNLATGIAGSGADRDTLISIENVVGSDFDDTLIGNDRDNRLSGGLGNDTLIGGGGVDYFDGGEGVDTVSYASETSGVSLDLTAQANSAGAAAGETLVNIENLIGGSGNDTLKGDVHGNHLSGGAGDDVLDGRGGSNVLDGGAGNDLLHAGLGTNALNGGAGIDTVDYSQASAGRTIDLSTGLSGGDMLTSIENVTGTDFADTIYGDRFNNLLKGGAGNDWIHGNKGDDILDGGAGDNTLNGGSGNDTVTYATTAADSVVFSTSTSTVDRYVSAGGGLLVGTDTLIDVETVIATSGAQDVINASSETTRALTVNLTTGVLAITGLAAKTVTGFENVNGGALTDAITGNAAANTLHGGGGNDQIAGLDGDDVLSGDVGDDTLLGGAGNDYLSGGLGNDVLNGGEGNDQIVGGDGDDTLIGYTGTNLLDGGDGYDTVDYSDFTTGVTVNLLTGTGGVGTTLDTLISIEGINGSRRADVLIGDGNTNRITAGSGDDIVTGGAGADALYGEKGNDIFILNSSADFAVGEIIDGGSDRDTLRFAATAADTLTLTGLVVAVEEVRISDANGDTSSIAAINVDARQLTSGRVITLIGNDGDNILHGNDDGQNTIESGGGNDTLYGGGLADTLEGGAGNDVLYGGAGNDILKGGAGADYLDGGTGVDTADYSDSTLYVSVNLQDETQGTLGGAAGDVLISIENVTGSVHDDFIRGNSGANYLAGGVGNDQLLGEAGNDLLEGGLGADILTGGDGNDTATYRNATTSITADLSGERAGTGEALGDQFFQVENLQGSIYADTLYGNALANVLSGGLGDDKLFGGAGNDRLVGGTGADELTGGTGADTFVFTKGSSADTIMDFSAVDGDNVEWTSFGSTLDSYAEVSAKFVQSGGNVVVDAGNGDVLTFMNTTIANLTSDHFLFGPN</sequence>
<dbReference type="InterPro" id="IPR050557">
    <property type="entry name" value="RTX_toxin/Mannuronan_C5-epim"/>
</dbReference>
<comment type="subcellular location">
    <subcellularLocation>
        <location evidence="1">Membrane</location>
    </subcellularLocation>
    <subcellularLocation>
        <location evidence="2">Secreted</location>
    </subcellularLocation>
</comment>
<evidence type="ECO:0000256" key="6">
    <source>
        <dbReference type="ARBA" id="ARBA00023026"/>
    </source>
</evidence>
<keyword evidence="5" id="KW-0677">Repeat</keyword>
<keyword evidence="7" id="KW-0472">Membrane</keyword>
<keyword evidence="10" id="KW-1185">Reference proteome</keyword>
<dbReference type="GO" id="GO:0005576">
    <property type="term" value="C:extracellular region"/>
    <property type="evidence" value="ECO:0007669"/>
    <property type="project" value="UniProtKB-SubCell"/>
</dbReference>
<evidence type="ECO:0000313" key="9">
    <source>
        <dbReference type="EMBL" id="ONG56096.1"/>
    </source>
</evidence>
<dbReference type="PROSITE" id="PS00330">
    <property type="entry name" value="HEMOLYSIN_CALCIUM"/>
    <property type="match status" value="20"/>
</dbReference>
<evidence type="ECO:0000256" key="4">
    <source>
        <dbReference type="ARBA" id="ARBA00022656"/>
    </source>
</evidence>
<dbReference type="InterPro" id="IPR011049">
    <property type="entry name" value="Serralysin-like_metalloprot_C"/>
</dbReference>
<dbReference type="PANTHER" id="PTHR38340:SF1">
    <property type="entry name" value="S-LAYER PROTEIN"/>
    <property type="match status" value="1"/>
</dbReference>
<dbReference type="SUPFAM" id="SSF51120">
    <property type="entry name" value="beta-Roll"/>
    <property type="match status" value="15"/>
</dbReference>
<name>A0A1V2H5N8_9PROT</name>
<evidence type="ECO:0000256" key="8">
    <source>
        <dbReference type="SAM" id="MobiDB-lite"/>
    </source>
</evidence>
<keyword evidence="4" id="KW-0800">Toxin</keyword>
<dbReference type="EMBL" id="MLCO01000054">
    <property type="protein sequence ID" value="ONG56096.1"/>
    <property type="molecule type" value="Genomic_DNA"/>
</dbReference>
<dbReference type="InterPro" id="IPR001343">
    <property type="entry name" value="Hemolysn_Ca-bd"/>
</dbReference>
<organism evidence="9 10">
    <name type="scientific">Teichococcus deserti</name>
    <dbReference type="NCBI Taxonomy" id="1817963"/>
    <lineage>
        <taxon>Bacteria</taxon>
        <taxon>Pseudomonadati</taxon>
        <taxon>Pseudomonadota</taxon>
        <taxon>Alphaproteobacteria</taxon>
        <taxon>Acetobacterales</taxon>
        <taxon>Roseomonadaceae</taxon>
        <taxon>Roseomonas</taxon>
    </lineage>
</organism>
<evidence type="ECO:0000256" key="7">
    <source>
        <dbReference type="ARBA" id="ARBA00023136"/>
    </source>
</evidence>
<dbReference type="GO" id="GO:0016020">
    <property type="term" value="C:membrane"/>
    <property type="evidence" value="ECO:0007669"/>
    <property type="project" value="UniProtKB-SubCell"/>
</dbReference>
<feature type="region of interest" description="Disordered" evidence="8">
    <location>
        <begin position="39"/>
        <end position="60"/>
    </location>
</feature>
<dbReference type="GO" id="GO:0090729">
    <property type="term" value="F:toxin activity"/>
    <property type="evidence" value="ECO:0007669"/>
    <property type="project" value="UniProtKB-KW"/>
</dbReference>
<dbReference type="Gene3D" id="2.150.10.10">
    <property type="entry name" value="Serralysin-like metalloprotease, C-terminal"/>
    <property type="match status" value="15"/>
</dbReference>
<evidence type="ECO:0000256" key="2">
    <source>
        <dbReference type="ARBA" id="ARBA00004613"/>
    </source>
</evidence>
<evidence type="ECO:0000256" key="3">
    <source>
        <dbReference type="ARBA" id="ARBA00022525"/>
    </source>
</evidence>
<evidence type="ECO:0000256" key="5">
    <source>
        <dbReference type="ARBA" id="ARBA00022737"/>
    </source>
</evidence>
<dbReference type="InterPro" id="IPR018511">
    <property type="entry name" value="Hemolysin-typ_Ca-bd_CS"/>
</dbReference>
<dbReference type="PANTHER" id="PTHR38340">
    <property type="entry name" value="S-LAYER PROTEIN"/>
    <property type="match status" value="1"/>
</dbReference>
<keyword evidence="6" id="KW-0843">Virulence</keyword>